<dbReference type="OrthoDB" id="10258787at2759"/>
<dbReference type="InterPro" id="IPR011990">
    <property type="entry name" value="TPR-like_helical_dom_sf"/>
</dbReference>
<evidence type="ECO:0000313" key="13">
    <source>
        <dbReference type="Proteomes" id="UP000053237"/>
    </source>
</evidence>
<dbReference type="FunFam" id="1.25.40.470:FF:000015">
    <property type="entry name" value="Intraflagellar transport particle protein 140"/>
    <property type="match status" value="1"/>
</dbReference>
<comment type="caution">
    <text evidence="12">The sequence shown here is derived from an EMBL/GenBank/DDBJ whole genome shotgun (WGS) entry which is preliminary data.</text>
</comment>
<feature type="domain" description="IFT140 first beta-propeller" evidence="8">
    <location>
        <begin position="3"/>
        <end position="156"/>
    </location>
</feature>
<feature type="domain" description="IFT140 second beta-propeller" evidence="9">
    <location>
        <begin position="393"/>
        <end position="720"/>
    </location>
</feature>
<dbReference type="PANTHER" id="PTHR15722:SF7">
    <property type="entry name" value="INTRAFLAGELLAR TRANSPORT PROTEIN 140 HOMOLOG"/>
    <property type="match status" value="1"/>
</dbReference>
<keyword evidence="6" id="KW-0966">Cell projection</keyword>
<keyword evidence="5" id="KW-0969">Cilium</keyword>
<dbReference type="Gene3D" id="1.25.40.10">
    <property type="entry name" value="Tetratricopeptide repeat domain"/>
    <property type="match status" value="1"/>
</dbReference>
<evidence type="ECO:0000259" key="9">
    <source>
        <dbReference type="Pfam" id="PF23385"/>
    </source>
</evidence>
<dbReference type="Proteomes" id="UP000053237">
    <property type="component" value="Unassembled WGS sequence"/>
</dbReference>
<name>A0A024FYP2_9STRA</name>
<dbReference type="GO" id="GO:0005930">
    <property type="term" value="C:axoneme"/>
    <property type="evidence" value="ECO:0007669"/>
    <property type="project" value="TreeGrafter"/>
</dbReference>
<evidence type="ECO:0000256" key="6">
    <source>
        <dbReference type="ARBA" id="ARBA00023273"/>
    </source>
</evidence>
<evidence type="ECO:0000256" key="3">
    <source>
        <dbReference type="ARBA" id="ARBA00022737"/>
    </source>
</evidence>
<evidence type="ECO:0000256" key="5">
    <source>
        <dbReference type="ARBA" id="ARBA00023069"/>
    </source>
</evidence>
<evidence type="ECO:0000256" key="4">
    <source>
        <dbReference type="ARBA" id="ARBA00022803"/>
    </source>
</evidence>
<dbReference type="EMBL" id="CAIX01000001">
    <property type="protein sequence ID" value="CCI39383.1"/>
    <property type="molecule type" value="Genomic_DNA"/>
</dbReference>
<evidence type="ECO:0000256" key="1">
    <source>
        <dbReference type="ARBA" id="ARBA00004138"/>
    </source>
</evidence>
<dbReference type="GO" id="GO:0035721">
    <property type="term" value="P:intraciliary retrograde transport"/>
    <property type="evidence" value="ECO:0007669"/>
    <property type="project" value="TreeGrafter"/>
</dbReference>
<dbReference type="InterPro" id="IPR056154">
    <property type="entry name" value="Beta-prop_IFT140_1st"/>
</dbReference>
<feature type="repeat" description="WD" evidence="7">
    <location>
        <begin position="96"/>
        <end position="137"/>
    </location>
</feature>
<keyword evidence="2 7" id="KW-0853">WD repeat</keyword>
<proteinExistence type="predicted"/>
<dbReference type="SUPFAM" id="SSF48452">
    <property type="entry name" value="TPR-like"/>
    <property type="match status" value="1"/>
</dbReference>
<dbReference type="Gene3D" id="1.25.40.470">
    <property type="match status" value="1"/>
</dbReference>
<dbReference type="PROSITE" id="PS50082">
    <property type="entry name" value="WD_REPEATS_2"/>
    <property type="match status" value="1"/>
</dbReference>
<dbReference type="InterPro" id="IPR001680">
    <property type="entry name" value="WD40_rpt"/>
</dbReference>
<feature type="domain" description="IF140 C-terminal TPR" evidence="10">
    <location>
        <begin position="1277"/>
        <end position="1402"/>
    </location>
</feature>
<dbReference type="InterPro" id="IPR015943">
    <property type="entry name" value="WD40/YVTN_repeat-like_dom_sf"/>
</dbReference>
<organism evidence="12 13">
    <name type="scientific">Albugo candida</name>
    <dbReference type="NCBI Taxonomy" id="65357"/>
    <lineage>
        <taxon>Eukaryota</taxon>
        <taxon>Sar</taxon>
        <taxon>Stramenopiles</taxon>
        <taxon>Oomycota</taxon>
        <taxon>Peronosporomycetes</taxon>
        <taxon>Albuginales</taxon>
        <taxon>Albuginaceae</taxon>
        <taxon>Albugo</taxon>
    </lineage>
</organism>
<dbReference type="GO" id="GO:0036064">
    <property type="term" value="C:ciliary basal body"/>
    <property type="evidence" value="ECO:0007669"/>
    <property type="project" value="TreeGrafter"/>
</dbReference>
<dbReference type="Pfam" id="PF24760">
    <property type="entry name" value="TPR_IF140_C"/>
    <property type="match status" value="1"/>
</dbReference>
<dbReference type="InterPro" id="IPR056156">
    <property type="entry name" value="TPR_IF140_C"/>
</dbReference>
<evidence type="ECO:0000256" key="2">
    <source>
        <dbReference type="ARBA" id="ARBA00022574"/>
    </source>
</evidence>
<comment type="subcellular location">
    <subcellularLocation>
        <location evidence="1">Cell projection</location>
        <location evidence="1">Cilium</location>
    </subcellularLocation>
</comment>
<dbReference type="STRING" id="65357.A0A024FYP2"/>
<evidence type="ECO:0000256" key="7">
    <source>
        <dbReference type="PROSITE-ProRule" id="PRU00221"/>
    </source>
</evidence>
<protein>
    <submittedName>
        <fullName evidence="12">Uncharacterized protein</fullName>
    </submittedName>
</protein>
<keyword evidence="3" id="KW-0677">Repeat</keyword>
<evidence type="ECO:0000259" key="11">
    <source>
        <dbReference type="Pfam" id="PF24762"/>
    </source>
</evidence>
<dbReference type="InterPro" id="IPR056168">
    <property type="entry name" value="TPR_IF140/IFT172/WDR19"/>
</dbReference>
<dbReference type="Pfam" id="PF23385">
    <property type="entry name" value="Beta-prop_IFT140_2nd"/>
    <property type="match status" value="1"/>
</dbReference>
<sequence>MCALFYDYRVQIPEGQHQVCCEWNESDAILAVGMENHEIHCYTDEGEKCVGTTSHSRAADIVAMAWQPRSGALAVGWSDGMVSVWLYKSGQAREVNSPHTTRVNLVKWSPSGNRLFTSDENGLFVVWKVDSRSQITLATRYTRQGKFTHCVFAMSVAQRAKEKKSELFSQHVCPSFFFGGELGSVHHADDLGHISDLQVLNHAIDAMVFNEENDSLIVITRGSQLIVFQVQANDRSVKVTHRVKLSLAGDNSLREAKWAGTVLLAIASGESLIRFWNVQTEQSSFLSLPKSESILSHQVNTIDFNAKRRILAAGTAQGFILLWRCTTVKAITTESSKPYDNLDYRWDLLFTFDQSVSVLKICWSPIFPALYASTEKEVLLLHEGTMQHVFNHDISVIQNRPSSFVIEKFQDGTLTQSMVETAFKSIKGISHDGLSVVVWNGSHAEIYDIRSSLVKRLNIFECSSNSIVLSGDSIYRTSGNHVEICNLQGIVKNTISFTEAEGQPQLLSINNKFLAVGTDRCSIRVYDLSRREPKATGSMGNLSVALDGNLGSREKAGKKTSDLSHCFEMCMISVNADGTRVCIIAEKLEGSMHFRLPASKLVVFQTELIIFQEYDFGRNRMLISSYFDPQEPRLLACETRKIRHERDSAMENSTKGISNSDIGARRDEAAQSGTSIIAENEITILFASNEHGLLIHDSFELDQKYSALLGLHVPRIFLVAQVDAAETVLTNSEKTESARSSTVSYLRTKTMRDFVGSDKMDETSRQAMIDFCYYMTIGNMDEAYRSVKLIENASVWENMAHMCVKTKQLDVAQVCLGNMGHARGAIAVQDARQEPESEAAIAMVAIQLGLRDDAARLYRECGRYDLLNKLYRASGIWSKAISLAEKKDRIHLKNTHYHFGRHFEDLGDVDEAIKAYEDAGTHQKDVPRMLYKMGKMELLKKYVDNSNDNDALIWWAHFEESQGHFDRAIEAYKRAKDYLSLVRVLCIENDFQQAVQIVKKTENRAAAYHLARQFEAINDIGSAIHFFAFGGCYNHAIRLAKSHQMDSDLMAFAVMSKPREILECARYFDQKGEYEKAVQLYHKGGDGSQALELCFKAQLFDELHYLTKQLGIEQIPQTLLKKSIDFFEKNDQYEKAVHLGLMAGRILEALNLCINHDVRITEEMAEEMTPVKGEENALGKKQRNEILLKLAKCCKHQGSYHLATKKYTQAGNKLKAMKCLLKSGDVEKVIFFANVSRNPEIYVLAGHYLQTLNWHEDADLFKTIVNFYIKAKALEPLSSFYVSCAQTDIEDHQDYHKAVKSLQEGIKVVSKISGSSSSALRERVTRGLQRRVELIDRFVSIQNQTSSRNDASAETIPLLEALLEEQDLAVTIQIGDACGLLVRLCYDEKNYGKCAEVLSLMKNDKQLDVKKYVDSNVLQVLKEKNFFHINDKAGRQVGVKRNELAGSNMRLDEDHKMANWDMKDEVGDEVNEEIEEDT</sequence>
<reference evidence="12 13" key="1">
    <citation type="submission" date="2012-05" db="EMBL/GenBank/DDBJ databases">
        <title>Recombination and specialization in a pathogen metapopulation.</title>
        <authorList>
            <person name="Gardiner A."/>
            <person name="Kemen E."/>
            <person name="Schultz-Larsen T."/>
            <person name="MacLean D."/>
            <person name="Van Oosterhout C."/>
            <person name="Jones J.D.G."/>
        </authorList>
    </citation>
    <scope>NUCLEOTIDE SEQUENCE [LARGE SCALE GENOMIC DNA]</scope>
    <source>
        <strain evidence="12 13">Ac Nc2</strain>
    </source>
</reference>
<evidence type="ECO:0000313" key="12">
    <source>
        <dbReference type="EMBL" id="CCI39383.1"/>
    </source>
</evidence>
<feature type="domain" description="IFT140 first beta-propeller" evidence="8">
    <location>
        <begin position="161"/>
        <end position="383"/>
    </location>
</feature>
<feature type="domain" description="IF140/IFT172/WDR19 TPR" evidence="11">
    <location>
        <begin position="778"/>
        <end position="1267"/>
    </location>
</feature>
<dbReference type="SUPFAM" id="SSF50978">
    <property type="entry name" value="WD40 repeat-like"/>
    <property type="match status" value="1"/>
</dbReference>
<gene>
    <name evidence="12" type="ORF">BN9_001660</name>
</gene>
<dbReference type="Pfam" id="PF23383">
    <property type="entry name" value="Beta-prop_IFT140_1st"/>
    <property type="match status" value="2"/>
</dbReference>
<dbReference type="InParanoid" id="A0A024FYP2"/>
<dbReference type="InterPro" id="IPR056155">
    <property type="entry name" value="Beta-prop_IFT140_2nd"/>
</dbReference>
<accession>A0A024FYP2</accession>
<dbReference type="PANTHER" id="PTHR15722">
    <property type="entry name" value="IFT140/172-RELATED"/>
    <property type="match status" value="1"/>
</dbReference>
<dbReference type="PROSITE" id="PS50294">
    <property type="entry name" value="WD_REPEATS_REGION"/>
    <property type="match status" value="1"/>
</dbReference>
<dbReference type="Gene3D" id="2.130.10.10">
    <property type="entry name" value="YVTN repeat-like/Quinoprotein amine dehydrogenase"/>
    <property type="match status" value="3"/>
</dbReference>
<dbReference type="GO" id="GO:0030991">
    <property type="term" value="C:intraciliary transport particle A"/>
    <property type="evidence" value="ECO:0007669"/>
    <property type="project" value="TreeGrafter"/>
</dbReference>
<keyword evidence="13" id="KW-1185">Reference proteome</keyword>
<dbReference type="InterPro" id="IPR036322">
    <property type="entry name" value="WD40_repeat_dom_sf"/>
</dbReference>
<dbReference type="SUPFAM" id="SSF82171">
    <property type="entry name" value="DPP6 N-terminal domain-like"/>
    <property type="match status" value="1"/>
</dbReference>
<dbReference type="Pfam" id="PF24762">
    <property type="entry name" value="TPR_IF140-IFT172"/>
    <property type="match status" value="1"/>
</dbReference>
<dbReference type="SMART" id="SM00320">
    <property type="entry name" value="WD40"/>
    <property type="match status" value="5"/>
</dbReference>
<evidence type="ECO:0000259" key="10">
    <source>
        <dbReference type="Pfam" id="PF24760"/>
    </source>
</evidence>
<evidence type="ECO:0000259" key="8">
    <source>
        <dbReference type="Pfam" id="PF23383"/>
    </source>
</evidence>
<keyword evidence="4" id="KW-0802">TPR repeat</keyword>